<keyword evidence="4" id="KW-1185">Reference proteome</keyword>
<comment type="function">
    <text evidence="1">Component of the general transcription and DNA repair factor IIH (TFIIH) core complex which is involved in general and transcription-coupled nucleotide excision repair (NER) of damaged DNA.</text>
</comment>
<dbReference type="GO" id="GO:0005675">
    <property type="term" value="C:transcription factor TFIIH holo complex"/>
    <property type="evidence" value="ECO:0007669"/>
    <property type="project" value="TreeGrafter"/>
</dbReference>
<keyword evidence="1" id="KW-0234">DNA repair</keyword>
<dbReference type="GO" id="GO:0001671">
    <property type="term" value="F:ATPase activator activity"/>
    <property type="evidence" value="ECO:0007669"/>
    <property type="project" value="InterPro"/>
</dbReference>
<reference evidence="3 4" key="1">
    <citation type="journal article" date="2014" name="Mol. Plant">
        <title>Chromosome Scale Genome Assembly and Transcriptome Profiling of Nannochloropsis gaditana in Nitrogen Depletion.</title>
        <authorList>
            <person name="Corteggiani Carpinelli E."/>
            <person name="Telatin A."/>
            <person name="Vitulo N."/>
            <person name="Forcato C."/>
            <person name="D'Angelo M."/>
            <person name="Schiavon R."/>
            <person name="Vezzi A."/>
            <person name="Giacometti G.M."/>
            <person name="Morosinotto T."/>
            <person name="Valle G."/>
        </authorList>
    </citation>
    <scope>NUCLEOTIDE SEQUENCE [LARGE SCALE GENOMIC DNA]</scope>
    <source>
        <strain evidence="3 4">B-31</strain>
    </source>
</reference>
<dbReference type="Proteomes" id="UP000019335">
    <property type="component" value="Chromosome 5"/>
</dbReference>
<keyword evidence="1" id="KW-0805">Transcription regulation</keyword>
<accession>W7U5Z9</accession>
<dbReference type="InterPro" id="IPR004598">
    <property type="entry name" value="TFIIH_p52/Tfb2"/>
</dbReference>
<dbReference type="AlphaFoldDB" id="W7U5Z9"/>
<name>W7U5Z9_9STRA</name>
<proteinExistence type="inferred from homology"/>
<organism evidence="3 4">
    <name type="scientific">Nannochloropsis gaditana</name>
    <dbReference type="NCBI Taxonomy" id="72520"/>
    <lineage>
        <taxon>Eukaryota</taxon>
        <taxon>Sar</taxon>
        <taxon>Stramenopiles</taxon>
        <taxon>Ochrophyta</taxon>
        <taxon>Eustigmatophyceae</taxon>
        <taxon>Eustigmatales</taxon>
        <taxon>Monodopsidaceae</taxon>
        <taxon>Nannochloropsis</taxon>
    </lineage>
</organism>
<protein>
    <recommendedName>
        <fullName evidence="1">General transcription factor IIH subunit 4</fullName>
    </recommendedName>
</protein>
<evidence type="ECO:0000256" key="2">
    <source>
        <dbReference type="SAM" id="MobiDB-lite"/>
    </source>
</evidence>
<feature type="region of interest" description="Disordered" evidence="2">
    <location>
        <begin position="123"/>
        <end position="149"/>
    </location>
</feature>
<comment type="similarity">
    <text evidence="1">Belongs to the TFB2 family.</text>
</comment>
<dbReference type="OrthoDB" id="364513at2759"/>
<dbReference type="Pfam" id="PF03849">
    <property type="entry name" value="Tfb2"/>
    <property type="match status" value="1"/>
</dbReference>
<comment type="caution">
    <text evidence="3">The sequence shown here is derived from an EMBL/GenBank/DDBJ whole genome shotgun (WGS) entry which is preliminary data.</text>
</comment>
<dbReference type="PANTHER" id="PTHR13152:SF0">
    <property type="entry name" value="GENERAL TRANSCRIPTION FACTOR IIH SUBUNIT 4"/>
    <property type="match status" value="1"/>
</dbReference>
<comment type="subcellular location">
    <subcellularLocation>
        <location evidence="1">Nucleus</location>
    </subcellularLocation>
</comment>
<evidence type="ECO:0000256" key="1">
    <source>
        <dbReference type="RuleBase" id="RU364024"/>
    </source>
</evidence>
<gene>
    <name evidence="3" type="ORF">Naga_100008g136</name>
</gene>
<dbReference type="EMBL" id="AZIL01000356">
    <property type="protein sequence ID" value="EWM28029.1"/>
    <property type="molecule type" value="Genomic_DNA"/>
</dbReference>
<sequence>MFKPTYRPELHGTEDGSAHVATVFDLLGTLPRISLDRLYGLEDLGSASSSCTPSASPFPWTCRAVFQSLTPLAKQYVMRLLCLPEGVRQSSLKSWVEPRFVTGHQKAVQQLDRLRILLSSEDEDIEEDEDDRNGGYGRLGNGKGRPSPRYRLNGHFRKNLQAALTNQLAGPWSMGTALEEKAAPDAALPPLLPSEELETYMCDKWNGVLHYLVGAEGAGFPDPAEEVKQFLADTGMMAVPEEEGEEGEGEGEGDVVLMEVEGTMGKEGKGRRHLRITNAGIDFLLKDVHLQVWRFVAYVIAHEAASRDEILTFLFQLSYCAVGRPYPVRALSPTQQALLEKFISFGLIYQDDRHSRHFYPTAVAVNLIFGGTVQEERLRRGHGHVRPEGRENTKVRVGGCAWRHWASWICGLRKGRRPRTVTFLSSPSHPVTRTSIQARAQPLATSPPLLLIVCLIPFPLLPPFPYRSSAWWIPPNSPSSLRPTTSSLPTPPPLCTWRCCGFLRTFAAAFPTL</sequence>
<dbReference type="PANTHER" id="PTHR13152">
    <property type="entry name" value="TFIIH, POLYPEPTIDE 4"/>
    <property type="match status" value="1"/>
</dbReference>
<evidence type="ECO:0000313" key="4">
    <source>
        <dbReference type="Proteomes" id="UP000019335"/>
    </source>
</evidence>
<dbReference type="GO" id="GO:0000439">
    <property type="term" value="C:transcription factor TFIIH core complex"/>
    <property type="evidence" value="ECO:0007669"/>
    <property type="project" value="InterPro"/>
</dbReference>
<dbReference type="GO" id="GO:0006289">
    <property type="term" value="P:nucleotide-excision repair"/>
    <property type="evidence" value="ECO:0007669"/>
    <property type="project" value="InterPro"/>
</dbReference>
<keyword evidence="1" id="KW-0227">DNA damage</keyword>
<keyword evidence="1" id="KW-0539">Nucleus</keyword>
<dbReference type="GO" id="GO:0003690">
    <property type="term" value="F:double-stranded DNA binding"/>
    <property type="evidence" value="ECO:0007669"/>
    <property type="project" value="TreeGrafter"/>
</dbReference>
<keyword evidence="1" id="KW-0804">Transcription</keyword>
<feature type="compositionally biased region" description="Gly residues" evidence="2">
    <location>
        <begin position="134"/>
        <end position="143"/>
    </location>
</feature>
<evidence type="ECO:0000313" key="3">
    <source>
        <dbReference type="EMBL" id="EWM28029.1"/>
    </source>
</evidence>